<comment type="caution">
    <text evidence="1">The sequence shown here is derived from an EMBL/GenBank/DDBJ whole genome shotgun (WGS) entry which is preliminary data.</text>
</comment>
<reference evidence="1 2" key="1">
    <citation type="submission" date="2017-11" db="EMBL/GenBank/DDBJ databases">
        <title>Animal gut microbial communities from fecal samples from Wisconsin, USA.</title>
        <authorList>
            <person name="Neumann A."/>
        </authorList>
    </citation>
    <scope>NUCLEOTIDE SEQUENCE [LARGE SCALE GENOMIC DNA]</scope>
    <source>
        <strain evidence="1 2">UWS3</strain>
    </source>
</reference>
<sequence>MPEQQQILFMQIRILRMASERFCLTLKATAELFKKFDVLRYIRECFGIFHVEGDEAVFEDVKAYLKAKGADL</sequence>
<dbReference type="OrthoDB" id="2084405at2"/>
<accession>A0A2M9A8W1</accession>
<protein>
    <submittedName>
        <fullName evidence="1">Uncharacterized protein DUF3791</fullName>
    </submittedName>
</protein>
<dbReference type="Pfam" id="PF12668">
    <property type="entry name" value="DUF3791"/>
    <property type="match status" value="1"/>
</dbReference>
<dbReference type="EMBL" id="PGEX01000001">
    <property type="protein sequence ID" value="PJJ42053.1"/>
    <property type="molecule type" value="Genomic_DNA"/>
</dbReference>
<keyword evidence="2" id="KW-1185">Reference proteome</keyword>
<organism evidence="1 2">
    <name type="scientific">Hallerella succinigenes</name>
    <dbReference type="NCBI Taxonomy" id="1896222"/>
    <lineage>
        <taxon>Bacteria</taxon>
        <taxon>Pseudomonadati</taxon>
        <taxon>Fibrobacterota</taxon>
        <taxon>Fibrobacteria</taxon>
        <taxon>Fibrobacterales</taxon>
        <taxon>Fibrobacteraceae</taxon>
        <taxon>Hallerella</taxon>
    </lineage>
</organism>
<proteinExistence type="predicted"/>
<dbReference type="AlphaFoldDB" id="A0A2M9A8W1"/>
<name>A0A2M9A8W1_9BACT</name>
<dbReference type="Proteomes" id="UP000231134">
    <property type="component" value="Unassembled WGS sequence"/>
</dbReference>
<evidence type="ECO:0000313" key="1">
    <source>
        <dbReference type="EMBL" id="PJJ42053.1"/>
    </source>
</evidence>
<evidence type="ECO:0000313" key="2">
    <source>
        <dbReference type="Proteomes" id="UP000231134"/>
    </source>
</evidence>
<gene>
    <name evidence="1" type="ORF">BGX16_2069</name>
</gene>
<dbReference type="InterPro" id="IPR024269">
    <property type="entry name" value="DUF3791"/>
</dbReference>